<name>A0A1B6KQQ2_9HEMI</name>
<evidence type="ECO:0000256" key="1">
    <source>
        <dbReference type="SAM" id="MobiDB-lite"/>
    </source>
</evidence>
<dbReference type="GO" id="GO:0000724">
    <property type="term" value="P:double-strand break repair via homologous recombination"/>
    <property type="evidence" value="ECO:0007669"/>
    <property type="project" value="InterPro"/>
</dbReference>
<dbReference type="GO" id="GO:0030496">
    <property type="term" value="C:midbody"/>
    <property type="evidence" value="ECO:0007669"/>
    <property type="project" value="TreeGrafter"/>
</dbReference>
<reference evidence="3" key="1">
    <citation type="submission" date="2015-11" db="EMBL/GenBank/DDBJ databases">
        <title>De novo transcriptome assembly of four potential Pierce s Disease insect vectors from Arizona vineyards.</title>
        <authorList>
            <person name="Tassone E.E."/>
        </authorList>
    </citation>
    <scope>NUCLEOTIDE SEQUENCE</scope>
</reference>
<dbReference type="PANTHER" id="PTHR46591:SF1">
    <property type="entry name" value="ZINC FINGER FYVE DOMAIN-CONTAINING PROTEIN 26"/>
    <property type="match status" value="1"/>
</dbReference>
<dbReference type="PANTHER" id="PTHR46591">
    <property type="entry name" value="ZINC FINGER FYVE DOMAIN-CONTAINING PROTEIN 26"/>
    <property type="match status" value="1"/>
</dbReference>
<dbReference type="GO" id="GO:0005813">
    <property type="term" value="C:centrosome"/>
    <property type="evidence" value="ECO:0007669"/>
    <property type="project" value="TreeGrafter"/>
</dbReference>
<dbReference type="GO" id="GO:0032465">
    <property type="term" value="P:regulation of cytokinesis"/>
    <property type="evidence" value="ECO:0007669"/>
    <property type="project" value="TreeGrafter"/>
</dbReference>
<dbReference type="AlphaFoldDB" id="A0A1B6KQQ2"/>
<feature type="non-terminal residue" evidence="3">
    <location>
        <position position="656"/>
    </location>
</feature>
<sequence length="656" mass="72735">RASDSWVYEMGDSSDSDSTPSHPPSPRRKRRRSRSSRSESGSNVTCGLKFSSSASVTSSVRSRRGSRLFSTSSNLINLMLASPTCLVSYFIAKEDLDRASNVVERFNIRGRAVDVELNFLKEFSNLRNSFLEIEIKNNDEKSALKNSTLQAISDTTSSGVLNVNLTRIVETFFVLTPLPEEVGDNKGVVLLDLALSPLPSLQYTKCLLDMAGKYTRAAPASPVKGTLEAFASAIRRVADEVEDSSSLTDILLDPCVPLRDAHMIGDLKRFWCSLRECLTGFQSSLISKDDDLADAAFLKLTSCVVVGQGVVRNYQDDNRQHFLNHLRSYLTCLWKVVSHKIPQGTKYQVLDQNLDKLVGELVFLEGKDPLDVEAVLEPLSVNVIHQVVAHCTPSITIRQLKQMPASIVLNSNQQNPESGDLILPEDVASLLSKLLKFVDWKSPSALADLPTSTRVQEVLADTCRLQQLDWRLLGLGDQLFAFLVNLHNLMWLHALISLEILDEYGLVSPSAYLRDLSAHRVGYSVGECYVTLADLRSAIAPFPSTLVTSSVRSKPLPVSHSRDPRALFLLGSSYRLSPSVEVLPSRDVDRVVDARMADFVEATVEVREDCVIVPITLCHYVDHVTLTQGTESEYGVDNISNSSRDHITEFLKEFLK</sequence>
<dbReference type="InterPro" id="IPR006869">
    <property type="entry name" value="DUF547"/>
</dbReference>
<evidence type="ECO:0000313" key="3">
    <source>
        <dbReference type="EMBL" id="JAT13760.1"/>
    </source>
</evidence>
<dbReference type="EMBL" id="GEBQ01026217">
    <property type="protein sequence ID" value="JAT13760.1"/>
    <property type="molecule type" value="Transcribed_RNA"/>
</dbReference>
<feature type="non-terminal residue" evidence="3">
    <location>
        <position position="1"/>
    </location>
</feature>
<feature type="region of interest" description="Disordered" evidence="1">
    <location>
        <begin position="1"/>
        <end position="44"/>
    </location>
</feature>
<dbReference type="GO" id="GO:0005765">
    <property type="term" value="C:lysosomal membrane"/>
    <property type="evidence" value="ECO:0007669"/>
    <property type="project" value="TreeGrafter"/>
</dbReference>
<accession>A0A1B6KQQ2</accession>
<dbReference type="GO" id="GO:0000281">
    <property type="term" value="P:mitotic cytokinesis"/>
    <property type="evidence" value="ECO:0007669"/>
    <property type="project" value="InterPro"/>
</dbReference>
<protein>
    <recommendedName>
        <fullName evidence="2">DUF547 domain-containing protein</fullName>
    </recommendedName>
</protein>
<feature type="domain" description="DUF547" evidence="2">
    <location>
        <begin position="478"/>
        <end position="600"/>
    </location>
</feature>
<organism evidence="3">
    <name type="scientific">Graphocephala atropunctata</name>
    <dbReference type="NCBI Taxonomy" id="36148"/>
    <lineage>
        <taxon>Eukaryota</taxon>
        <taxon>Metazoa</taxon>
        <taxon>Ecdysozoa</taxon>
        <taxon>Arthropoda</taxon>
        <taxon>Hexapoda</taxon>
        <taxon>Insecta</taxon>
        <taxon>Pterygota</taxon>
        <taxon>Neoptera</taxon>
        <taxon>Paraneoptera</taxon>
        <taxon>Hemiptera</taxon>
        <taxon>Auchenorrhyncha</taxon>
        <taxon>Membracoidea</taxon>
        <taxon>Cicadellidae</taxon>
        <taxon>Cicadellinae</taxon>
        <taxon>Cicadellini</taxon>
        <taxon>Graphocephala</taxon>
    </lineage>
</organism>
<gene>
    <name evidence="3" type="ORF">g.7292</name>
</gene>
<dbReference type="InterPro" id="IPR028730">
    <property type="entry name" value="ZFYVE26"/>
</dbReference>
<proteinExistence type="predicted"/>
<dbReference type="Pfam" id="PF04784">
    <property type="entry name" value="DUF547"/>
    <property type="match status" value="1"/>
</dbReference>
<dbReference type="GO" id="GO:0032266">
    <property type="term" value="F:phosphatidylinositol-3-phosphate binding"/>
    <property type="evidence" value="ECO:0007669"/>
    <property type="project" value="InterPro"/>
</dbReference>
<feature type="compositionally biased region" description="Basic residues" evidence="1">
    <location>
        <begin position="25"/>
        <end position="35"/>
    </location>
</feature>
<evidence type="ECO:0000259" key="2">
    <source>
        <dbReference type="Pfam" id="PF04784"/>
    </source>
</evidence>